<accession>A0AAN7QMQ6</accession>
<comment type="catalytic activity">
    <reaction evidence="7">
        <text>L-phenylalanine = (E)-cinnamate + NH4(+)</text>
        <dbReference type="Rhea" id="RHEA:21384"/>
        <dbReference type="ChEBI" id="CHEBI:15669"/>
        <dbReference type="ChEBI" id="CHEBI:28938"/>
        <dbReference type="ChEBI" id="CHEBI:58095"/>
        <dbReference type="EC" id="4.3.1.24"/>
    </reaction>
</comment>
<dbReference type="InterPro" id="IPR024083">
    <property type="entry name" value="Fumarase/histidase_N"/>
</dbReference>
<keyword evidence="6" id="KW-0585">Phenylalanine catabolism</keyword>
<comment type="subcellular location">
    <subcellularLocation>
        <location evidence="2">Cytoplasm</location>
    </subcellularLocation>
</comment>
<evidence type="ECO:0000313" key="9">
    <source>
        <dbReference type="Proteomes" id="UP001346149"/>
    </source>
</evidence>
<evidence type="ECO:0000256" key="1">
    <source>
        <dbReference type="ARBA" id="ARBA00002235"/>
    </source>
</evidence>
<evidence type="ECO:0000256" key="4">
    <source>
        <dbReference type="ARBA" id="ARBA00011881"/>
    </source>
</evidence>
<dbReference type="GO" id="GO:0005737">
    <property type="term" value="C:cytoplasm"/>
    <property type="evidence" value="ECO:0007669"/>
    <property type="project" value="UniProtKB-SubCell"/>
</dbReference>
<dbReference type="PROSITE" id="PS00488">
    <property type="entry name" value="PAL_HISTIDASE"/>
    <property type="match status" value="1"/>
</dbReference>
<dbReference type="InterPro" id="IPR022313">
    <property type="entry name" value="Phe/His_NH3-lyase_AS"/>
</dbReference>
<comment type="similarity">
    <text evidence="3">Belongs to the PAL/histidase family.</text>
</comment>
<dbReference type="InterPro" id="IPR001106">
    <property type="entry name" value="Aromatic_Lyase"/>
</dbReference>
<evidence type="ECO:0000256" key="5">
    <source>
        <dbReference type="ARBA" id="ARBA00012139"/>
    </source>
</evidence>
<comment type="subunit">
    <text evidence="4">Homotetramer.</text>
</comment>
<dbReference type="InterPro" id="IPR008948">
    <property type="entry name" value="L-Aspartase-like"/>
</dbReference>
<dbReference type="GO" id="GO:0006559">
    <property type="term" value="P:L-phenylalanine catabolic process"/>
    <property type="evidence" value="ECO:0007669"/>
    <property type="project" value="UniProtKB-KW"/>
</dbReference>
<proteinExistence type="inferred from homology"/>
<name>A0AAN7QMQ6_TRANT</name>
<comment type="function">
    <text evidence="1">This is a key enzyme of plant metabolism catalyzing the first reaction in the biosynthesis from L-phenylalanine of a wide variety of natural products based on the phenylpropane skeleton.</text>
</comment>
<reference evidence="8 9" key="1">
    <citation type="journal article" date="2023" name="Hortic Res">
        <title>Pangenome of water caltrop reveals structural variations and asymmetric subgenome divergence after allopolyploidization.</title>
        <authorList>
            <person name="Zhang X."/>
            <person name="Chen Y."/>
            <person name="Wang L."/>
            <person name="Yuan Y."/>
            <person name="Fang M."/>
            <person name="Shi L."/>
            <person name="Lu R."/>
            <person name="Comes H.P."/>
            <person name="Ma Y."/>
            <person name="Chen Y."/>
            <person name="Huang G."/>
            <person name="Zhou Y."/>
            <person name="Zheng Z."/>
            <person name="Qiu Y."/>
        </authorList>
    </citation>
    <scope>NUCLEOTIDE SEQUENCE [LARGE SCALE GENOMIC DNA]</scope>
    <source>
        <strain evidence="8">F231</strain>
    </source>
</reference>
<dbReference type="SUPFAM" id="SSF48557">
    <property type="entry name" value="L-aspartase-like"/>
    <property type="match status" value="1"/>
</dbReference>
<protein>
    <recommendedName>
        <fullName evidence="5">phenylalanine ammonia-lyase</fullName>
        <ecNumber evidence="5">4.3.1.24</ecNumber>
    </recommendedName>
</protein>
<evidence type="ECO:0000256" key="3">
    <source>
        <dbReference type="ARBA" id="ARBA00007238"/>
    </source>
</evidence>
<dbReference type="EC" id="4.3.1.24" evidence="5"/>
<dbReference type="Gene3D" id="1.10.275.10">
    <property type="entry name" value="Fumarase/aspartase (N-terminal domain)"/>
    <property type="match status" value="1"/>
</dbReference>
<evidence type="ECO:0000256" key="6">
    <source>
        <dbReference type="ARBA" id="ARBA00023232"/>
    </source>
</evidence>
<dbReference type="AlphaFoldDB" id="A0AAN7QMQ6"/>
<evidence type="ECO:0000256" key="7">
    <source>
        <dbReference type="ARBA" id="ARBA00023537"/>
    </source>
</evidence>
<keyword evidence="9" id="KW-1185">Reference proteome</keyword>
<dbReference type="Pfam" id="PF00221">
    <property type="entry name" value="Lyase_aromatic"/>
    <property type="match status" value="1"/>
</dbReference>
<comment type="caution">
    <text evidence="8">The sequence shown here is derived from an EMBL/GenBank/DDBJ whole genome shotgun (WGS) entry which is preliminary data.</text>
</comment>
<dbReference type="Proteomes" id="UP001346149">
    <property type="component" value="Unassembled WGS sequence"/>
</dbReference>
<evidence type="ECO:0000256" key="2">
    <source>
        <dbReference type="ARBA" id="ARBA00004496"/>
    </source>
</evidence>
<dbReference type="EMBL" id="JAXQNO010000021">
    <property type="protein sequence ID" value="KAK4769580.1"/>
    <property type="molecule type" value="Genomic_DNA"/>
</dbReference>
<dbReference type="PANTHER" id="PTHR10362">
    <property type="entry name" value="HISTIDINE AMMONIA-LYASE"/>
    <property type="match status" value="1"/>
</dbReference>
<gene>
    <name evidence="8" type="ORF">SAY86_027730</name>
</gene>
<dbReference type="GO" id="GO:0045548">
    <property type="term" value="F:phenylalanine ammonia-lyase activity"/>
    <property type="evidence" value="ECO:0007669"/>
    <property type="project" value="UniProtKB-EC"/>
</dbReference>
<evidence type="ECO:0000313" key="8">
    <source>
        <dbReference type="EMBL" id="KAK4769580.1"/>
    </source>
</evidence>
<sequence length="169" mass="17660">MDATNKDAVHGNSNGVFLNAGIFGNGMESSHTLPYSATRAAMLVRINTLLQGYSGIRFEILEAIAKLLNHNVTPCLPLRGTITASGDLVPLSYIAGLLTGRPNAKAVGPEGQALNAEEAFRTAGINSGFFELQPKEGLALVNGTAVGSGLASMNELYHETNEGGKTTTQ</sequence>
<organism evidence="8 9">
    <name type="scientific">Trapa natans</name>
    <name type="common">Water chestnut</name>
    <dbReference type="NCBI Taxonomy" id="22666"/>
    <lineage>
        <taxon>Eukaryota</taxon>
        <taxon>Viridiplantae</taxon>
        <taxon>Streptophyta</taxon>
        <taxon>Embryophyta</taxon>
        <taxon>Tracheophyta</taxon>
        <taxon>Spermatophyta</taxon>
        <taxon>Magnoliopsida</taxon>
        <taxon>eudicotyledons</taxon>
        <taxon>Gunneridae</taxon>
        <taxon>Pentapetalae</taxon>
        <taxon>rosids</taxon>
        <taxon>malvids</taxon>
        <taxon>Myrtales</taxon>
        <taxon>Lythraceae</taxon>
        <taxon>Trapa</taxon>
    </lineage>
</organism>